<dbReference type="InterPro" id="IPR016208">
    <property type="entry name" value="Ald_Oxase/xanthine_DH-like"/>
</dbReference>
<dbReference type="PANTHER" id="PTHR11908:SF132">
    <property type="entry name" value="ALDEHYDE OXIDASE 1-RELATED"/>
    <property type="match status" value="1"/>
</dbReference>
<dbReference type="AlphaFoldDB" id="A0A081C6J6"/>
<dbReference type="InterPro" id="IPR008274">
    <property type="entry name" value="AldOxase/xan_DH_MoCoBD1"/>
</dbReference>
<evidence type="ECO:0000313" key="4">
    <source>
        <dbReference type="EMBL" id="GAK60201.1"/>
    </source>
</evidence>
<dbReference type="SUPFAM" id="SSF54665">
    <property type="entry name" value="CO dehydrogenase molybdoprotein N-domain-like"/>
    <property type="match status" value="1"/>
</dbReference>
<dbReference type="GO" id="GO:0005506">
    <property type="term" value="F:iron ion binding"/>
    <property type="evidence" value="ECO:0007669"/>
    <property type="project" value="InterPro"/>
</dbReference>
<dbReference type="InterPro" id="IPR046867">
    <property type="entry name" value="AldOxase/xan_DH_MoCoBD2"/>
</dbReference>
<evidence type="ECO:0000256" key="1">
    <source>
        <dbReference type="ARBA" id="ARBA00022505"/>
    </source>
</evidence>
<dbReference type="Gene3D" id="3.90.1170.50">
    <property type="entry name" value="Aldehyde oxidase/xanthine dehydrogenase, a/b hammerhead"/>
    <property type="match status" value="1"/>
</dbReference>
<dbReference type="SMART" id="SM01008">
    <property type="entry name" value="Ald_Xan_dh_C"/>
    <property type="match status" value="1"/>
</dbReference>
<evidence type="ECO:0000256" key="2">
    <source>
        <dbReference type="ARBA" id="ARBA00023002"/>
    </source>
</evidence>
<organism evidence="4">
    <name type="scientific">Vecturithrix granuli</name>
    <dbReference type="NCBI Taxonomy" id="1499967"/>
    <lineage>
        <taxon>Bacteria</taxon>
        <taxon>Candidatus Moduliflexota</taxon>
        <taxon>Candidatus Vecturitrichia</taxon>
        <taxon>Candidatus Vecturitrichales</taxon>
        <taxon>Candidatus Vecturitrichaceae</taxon>
        <taxon>Candidatus Vecturithrix</taxon>
    </lineage>
</organism>
<name>A0A081C6J6_VECG1</name>
<dbReference type="InterPro" id="IPR000674">
    <property type="entry name" value="Ald_Oxase/Xan_DH_a/b"/>
</dbReference>
<dbReference type="SUPFAM" id="SSF56003">
    <property type="entry name" value="Molybdenum cofactor-binding domain"/>
    <property type="match status" value="1"/>
</dbReference>
<dbReference type="Pfam" id="PF20256">
    <property type="entry name" value="MoCoBD_2"/>
    <property type="match status" value="1"/>
</dbReference>
<dbReference type="Pfam" id="PF01315">
    <property type="entry name" value="Ald_Xan_dh_C"/>
    <property type="match status" value="1"/>
</dbReference>
<dbReference type="GO" id="GO:0016491">
    <property type="term" value="F:oxidoreductase activity"/>
    <property type="evidence" value="ECO:0007669"/>
    <property type="project" value="UniProtKB-KW"/>
</dbReference>
<dbReference type="Gene3D" id="3.30.365.10">
    <property type="entry name" value="Aldehyde oxidase/xanthine dehydrogenase, molybdopterin binding domain"/>
    <property type="match status" value="4"/>
</dbReference>
<evidence type="ECO:0000259" key="3">
    <source>
        <dbReference type="SMART" id="SM01008"/>
    </source>
</evidence>
<dbReference type="InterPro" id="IPR036856">
    <property type="entry name" value="Ald_Oxase/Xan_DH_a/b_sf"/>
</dbReference>
<dbReference type="Proteomes" id="UP000030661">
    <property type="component" value="Unassembled WGS sequence"/>
</dbReference>
<feature type="domain" description="Aldehyde oxidase/xanthine dehydrogenase a/b hammerhead" evidence="3">
    <location>
        <begin position="23"/>
        <end position="135"/>
    </location>
</feature>
<dbReference type="eggNOG" id="COG1529">
    <property type="taxonomic scope" value="Bacteria"/>
</dbReference>
<dbReference type="Pfam" id="PF02738">
    <property type="entry name" value="MoCoBD_1"/>
    <property type="match status" value="1"/>
</dbReference>
<evidence type="ECO:0000313" key="5">
    <source>
        <dbReference type="Proteomes" id="UP000030661"/>
    </source>
</evidence>
<proteinExistence type="predicted"/>
<gene>
    <name evidence="4" type="ORF">U27_00092</name>
</gene>
<keyword evidence="2" id="KW-0560">Oxidoreductase</keyword>
<sequence length="764" mass="82962">MSTKNLQVVNTSLPKVDGISLVTGSARYVDDFTMPGMLYAKILTSPHPHARITSINVERARAVPGVHAVLTYKDLKPIRHTKAGQSYPEPSPYDRVILDNKVRFIGDRVAVVAAETLRIAEEALQLIEIEFEVLPAILDLEKAMQPGAPIIHDEQDASGIYDASRNLAAHKAVGYGDVEQGFKEADLIIENTYHTQRQKHCALETHGSLAYLDENGRLVVITSTQVPFHTRRQLAYILEMPMSQIRVIKPRIGGGFGNKQGTFMEDLVCVLTLRTRRPVKLIFNRAEEFHQGYMRHPALIRLKTGVKKDGTIVAQQMSVLADTGAYGDHALTLPTSAGRKILPLYPVDHVQFECHTVYTNLPVCGAFRGYGATKGTFVVESQMDEIARALNMDPLELRLKNCIKQGNVDRLAAAFGEKIPRVMHTCGLTECMQRGAEAIGWREKHGKPGNGVVKRGIGMACSMQGSGIAGVDWGAATLKLNDDGTFSLFVGATDLGTGSDTVLVQIAAEALGVPPEAISILSSDTDLTPFDVGAYASSTTYVSGGAVKKAAEQMLTAILAIAANMSGEEPTNLNYHNRQIIAQNGKSVSLREVALYSVYETKEQLTITASNTSHISPPPFAASFAEVEVDTETGQVKVVKLVTAVDCGVAINRQLAEGQVEGAVTQGMGYALFEEMAFDDQGRLLNPNFADYKLFNAFDMPQLETILVETYEESGPYGAKSIGEVPINTPAPAIANAIYDAIGVRLFDLPMTAEKVLTALKKRK</sequence>
<keyword evidence="5" id="KW-1185">Reference proteome</keyword>
<reference evidence="4" key="1">
    <citation type="journal article" date="2015" name="PeerJ">
        <title>First genomic representation of candidate bacterial phylum KSB3 points to enhanced environmental sensing as a trigger of wastewater bulking.</title>
        <authorList>
            <person name="Sekiguchi Y."/>
            <person name="Ohashi A."/>
            <person name="Parks D.H."/>
            <person name="Yamauchi T."/>
            <person name="Tyson G.W."/>
            <person name="Hugenholtz P."/>
        </authorList>
    </citation>
    <scope>NUCLEOTIDE SEQUENCE [LARGE SCALE GENOMIC DNA]</scope>
</reference>
<dbReference type="PANTHER" id="PTHR11908">
    <property type="entry name" value="XANTHINE DEHYDROGENASE"/>
    <property type="match status" value="1"/>
</dbReference>
<protein>
    <submittedName>
        <fullName evidence="4">Putative hypoxanthine oxidase XdhD</fullName>
    </submittedName>
</protein>
<keyword evidence="1" id="KW-0500">Molybdenum</keyword>
<dbReference type="STRING" id="1499967.U27_00092"/>
<dbReference type="EMBL" id="DF820472">
    <property type="protein sequence ID" value="GAK60201.1"/>
    <property type="molecule type" value="Genomic_DNA"/>
</dbReference>
<accession>A0A081C6J6</accession>
<dbReference type="InterPro" id="IPR037165">
    <property type="entry name" value="AldOxase/xan_DH_Mopterin-bd_sf"/>
</dbReference>
<dbReference type="HOGENOM" id="CLU_001681_2_1_0"/>